<evidence type="ECO:0000313" key="2">
    <source>
        <dbReference type="Proteomes" id="UP000563094"/>
    </source>
</evidence>
<dbReference type="RefSeq" id="WP_281367867.1">
    <property type="nucleotide sequence ID" value="NZ_JACJIQ010000003.1"/>
</dbReference>
<dbReference type="EMBL" id="JACJIQ010000003">
    <property type="protein sequence ID" value="MBA9076234.1"/>
    <property type="molecule type" value="Genomic_DNA"/>
</dbReference>
<comment type="caution">
    <text evidence="1">The sequence shown here is derived from an EMBL/GenBank/DDBJ whole genome shotgun (WGS) entry which is preliminary data.</text>
</comment>
<evidence type="ECO:0000313" key="1">
    <source>
        <dbReference type="EMBL" id="MBA9076234.1"/>
    </source>
</evidence>
<name>A0A839G9R4_9BACT</name>
<sequence>MIKYIKQKLTYPYPKLEDEISGKRYLKILGVLVLQERSEF</sequence>
<protein>
    <submittedName>
        <fullName evidence="1">Uncharacterized protein</fullName>
    </submittedName>
</protein>
<gene>
    <name evidence="1" type="ORF">FHS90_000938</name>
</gene>
<organism evidence="1 2">
    <name type="scientific">Rufibacter quisquiliarum</name>
    <dbReference type="NCBI Taxonomy" id="1549639"/>
    <lineage>
        <taxon>Bacteria</taxon>
        <taxon>Pseudomonadati</taxon>
        <taxon>Bacteroidota</taxon>
        <taxon>Cytophagia</taxon>
        <taxon>Cytophagales</taxon>
        <taxon>Hymenobacteraceae</taxon>
        <taxon>Rufibacter</taxon>
    </lineage>
</organism>
<proteinExistence type="predicted"/>
<accession>A0A839G9R4</accession>
<dbReference type="AlphaFoldDB" id="A0A839G9R4"/>
<keyword evidence="2" id="KW-1185">Reference proteome</keyword>
<dbReference type="Proteomes" id="UP000563094">
    <property type="component" value="Unassembled WGS sequence"/>
</dbReference>
<reference evidence="1 2" key="1">
    <citation type="submission" date="2020-08" db="EMBL/GenBank/DDBJ databases">
        <title>Genomic Encyclopedia of Type Strains, Phase IV (KMG-IV): sequencing the most valuable type-strain genomes for metagenomic binning, comparative biology and taxonomic classification.</title>
        <authorList>
            <person name="Goeker M."/>
        </authorList>
    </citation>
    <scope>NUCLEOTIDE SEQUENCE [LARGE SCALE GENOMIC DNA]</scope>
    <source>
        <strain evidence="1 2">DSM 29854</strain>
    </source>
</reference>